<evidence type="ECO:0000256" key="9">
    <source>
        <dbReference type="ARBA" id="ARBA00023463"/>
    </source>
</evidence>
<feature type="transmembrane region" description="Helical" evidence="11">
    <location>
        <begin position="317"/>
        <end position="345"/>
    </location>
</feature>
<feature type="domain" description="Palmitoyltransferase DHHC" evidence="13">
    <location>
        <begin position="227"/>
        <end position="355"/>
    </location>
</feature>
<evidence type="ECO:0000256" key="10">
    <source>
        <dbReference type="ARBA" id="ARBA00048048"/>
    </source>
</evidence>
<evidence type="ECO:0000256" key="2">
    <source>
        <dbReference type="ARBA" id="ARBA00022679"/>
    </source>
</evidence>
<evidence type="ECO:0000256" key="1">
    <source>
        <dbReference type="ARBA" id="ARBA00004127"/>
    </source>
</evidence>
<dbReference type="PANTHER" id="PTHR22883">
    <property type="entry name" value="ZINC FINGER DHHC DOMAIN CONTAINING PROTEIN"/>
    <property type="match status" value="1"/>
</dbReference>
<organism evidence="14 15">
    <name type="scientific">Umbelopsis ramanniana AG</name>
    <dbReference type="NCBI Taxonomy" id="1314678"/>
    <lineage>
        <taxon>Eukaryota</taxon>
        <taxon>Fungi</taxon>
        <taxon>Fungi incertae sedis</taxon>
        <taxon>Mucoromycota</taxon>
        <taxon>Mucoromycotina</taxon>
        <taxon>Umbelopsidomycetes</taxon>
        <taxon>Umbelopsidales</taxon>
        <taxon>Umbelopsidaceae</taxon>
        <taxon>Umbelopsis</taxon>
    </lineage>
</organism>
<feature type="transmembrane region" description="Helical" evidence="11">
    <location>
        <begin position="125"/>
        <end position="144"/>
    </location>
</feature>
<keyword evidence="7" id="KW-0449">Lipoprotein</keyword>
<comment type="similarity">
    <text evidence="9">Belongs to the DHHC palmitoyltransferase family. ERF2/ZDHHC9 subfamily.</text>
</comment>
<evidence type="ECO:0000259" key="13">
    <source>
        <dbReference type="Pfam" id="PF01529"/>
    </source>
</evidence>
<keyword evidence="6" id="KW-0564">Palmitate</keyword>
<protein>
    <recommendedName>
        <fullName evidence="11">Palmitoyltransferase</fullName>
        <ecNumber evidence="11">2.3.1.225</ecNumber>
    </recommendedName>
</protein>
<dbReference type="GO" id="GO:0019706">
    <property type="term" value="F:protein-cysteine S-palmitoyltransferase activity"/>
    <property type="evidence" value="ECO:0007669"/>
    <property type="project" value="UniProtKB-EC"/>
</dbReference>
<keyword evidence="15" id="KW-1185">Reference proteome</keyword>
<dbReference type="EC" id="2.3.1.225" evidence="11"/>
<dbReference type="RefSeq" id="XP_051443973.1">
    <property type="nucleotide sequence ID" value="XM_051589568.1"/>
</dbReference>
<evidence type="ECO:0000313" key="14">
    <source>
        <dbReference type="EMBL" id="KAI8578969.1"/>
    </source>
</evidence>
<comment type="caution">
    <text evidence="14">The sequence shown here is derived from an EMBL/GenBank/DDBJ whole genome shotgun (WGS) entry which is preliminary data.</text>
</comment>
<keyword evidence="3 11" id="KW-0812">Transmembrane</keyword>
<feature type="compositionally biased region" description="Polar residues" evidence="12">
    <location>
        <begin position="79"/>
        <end position="102"/>
    </location>
</feature>
<evidence type="ECO:0000313" key="15">
    <source>
        <dbReference type="Proteomes" id="UP001206595"/>
    </source>
</evidence>
<dbReference type="GO" id="GO:0005794">
    <property type="term" value="C:Golgi apparatus"/>
    <property type="evidence" value="ECO:0007669"/>
    <property type="project" value="TreeGrafter"/>
</dbReference>
<evidence type="ECO:0000256" key="6">
    <source>
        <dbReference type="ARBA" id="ARBA00023139"/>
    </source>
</evidence>
<dbReference type="PANTHER" id="PTHR22883:SF43">
    <property type="entry name" value="PALMITOYLTRANSFERASE APP"/>
    <property type="match status" value="1"/>
</dbReference>
<dbReference type="PROSITE" id="PS50216">
    <property type="entry name" value="DHHC"/>
    <property type="match status" value="1"/>
</dbReference>
<evidence type="ECO:0000256" key="3">
    <source>
        <dbReference type="ARBA" id="ARBA00022692"/>
    </source>
</evidence>
<evidence type="ECO:0000256" key="4">
    <source>
        <dbReference type="ARBA" id="ARBA00022989"/>
    </source>
</evidence>
<name>A0AAD5HDH7_UMBRA</name>
<dbReference type="AlphaFoldDB" id="A0AAD5HDH7"/>
<feature type="transmembrane region" description="Helical" evidence="11">
    <location>
        <begin position="274"/>
        <end position="297"/>
    </location>
</feature>
<feature type="transmembrane region" description="Helical" evidence="11">
    <location>
        <begin position="150"/>
        <end position="171"/>
    </location>
</feature>
<dbReference type="InterPro" id="IPR001594">
    <property type="entry name" value="Palmitoyltrfase_DHHC"/>
</dbReference>
<gene>
    <name evidence="14" type="ORF">K450DRAFT_244361</name>
</gene>
<dbReference type="InterPro" id="IPR039859">
    <property type="entry name" value="PFA4/ZDH16/20/ERF2-like"/>
</dbReference>
<comment type="domain">
    <text evidence="11">The DHHC domain is required for palmitoyltransferase activity.</text>
</comment>
<feature type="region of interest" description="Disordered" evidence="12">
    <location>
        <begin position="19"/>
        <end position="39"/>
    </location>
</feature>
<dbReference type="EMBL" id="MU620924">
    <property type="protein sequence ID" value="KAI8578969.1"/>
    <property type="molecule type" value="Genomic_DNA"/>
</dbReference>
<dbReference type="Proteomes" id="UP001206595">
    <property type="component" value="Unassembled WGS sequence"/>
</dbReference>
<evidence type="ECO:0000256" key="11">
    <source>
        <dbReference type="RuleBase" id="RU079119"/>
    </source>
</evidence>
<keyword evidence="8 11" id="KW-0012">Acyltransferase</keyword>
<evidence type="ECO:0000256" key="8">
    <source>
        <dbReference type="ARBA" id="ARBA00023315"/>
    </source>
</evidence>
<proteinExistence type="inferred from homology"/>
<comment type="subcellular location">
    <subcellularLocation>
        <location evidence="1">Endomembrane system</location>
        <topology evidence="1">Multi-pass membrane protein</topology>
    </subcellularLocation>
</comment>
<evidence type="ECO:0000256" key="5">
    <source>
        <dbReference type="ARBA" id="ARBA00023136"/>
    </source>
</evidence>
<keyword evidence="4 11" id="KW-1133">Transmembrane helix</keyword>
<sequence>MAEQQDIALQTFNELGLTASDKVSKQQESSFENLDFSPQDILSPSSIGASNVTDGSTLLPSVHEEGSTLLNSSKEKRTTTSPKKTQERYPTSKPSSRSKSQRNYQVFPGRNRFFCGGRVMTSREYYAFALALILLIAPCALFGVFTCPWIWFNVHIAVPIVYAYLFVLALASMLRTSWTDPGIIPRNLDPSPPLDDFDDRHSFAYGTTLDRRIPVVKKVVVKDHIVDLKYCDTCRIYRPPRASHCRQCDNCVENEDHHCVWLNNCIGRRNYRPFFIFINTASVLCLYTLGFSIYHVITLYLQGDPERNFLNAVQQAPVSFALIILCFILMWSVGGLTGYHCYLALSGVTTHEQLRANIMRDSTDINLFSYNSSIRNLAYILCRPTTKSFLRRRKPVEVEGDRQLRSVVTSQE</sequence>
<dbReference type="GO" id="GO:0006612">
    <property type="term" value="P:protein targeting to membrane"/>
    <property type="evidence" value="ECO:0007669"/>
    <property type="project" value="TreeGrafter"/>
</dbReference>
<keyword evidence="2 11" id="KW-0808">Transferase</keyword>
<dbReference type="GO" id="GO:0005783">
    <property type="term" value="C:endoplasmic reticulum"/>
    <property type="evidence" value="ECO:0007669"/>
    <property type="project" value="TreeGrafter"/>
</dbReference>
<feature type="region of interest" description="Disordered" evidence="12">
    <location>
        <begin position="64"/>
        <end position="102"/>
    </location>
</feature>
<reference evidence="14" key="1">
    <citation type="submission" date="2021-06" db="EMBL/GenBank/DDBJ databases">
        <authorList>
            <consortium name="DOE Joint Genome Institute"/>
            <person name="Mondo S.J."/>
            <person name="Amses K.R."/>
            <person name="Simmons D.R."/>
            <person name="Longcore J.E."/>
            <person name="Seto K."/>
            <person name="Alves G.H."/>
            <person name="Bonds A.E."/>
            <person name="Quandt C.A."/>
            <person name="Davis W.J."/>
            <person name="Chang Y."/>
            <person name="Letcher P.M."/>
            <person name="Powell M.J."/>
            <person name="Kuo A."/>
            <person name="Labutti K."/>
            <person name="Pangilinan J."/>
            <person name="Andreopoulos W."/>
            <person name="Tritt A."/>
            <person name="Riley R."/>
            <person name="Hundley H."/>
            <person name="Johnson J."/>
            <person name="Lipzen A."/>
            <person name="Barry K."/>
            <person name="Berbee M.L."/>
            <person name="Buchler N.E."/>
            <person name="Grigoriev I.V."/>
            <person name="Spatafora J.W."/>
            <person name="Stajich J.E."/>
            <person name="James T.Y."/>
        </authorList>
    </citation>
    <scope>NUCLEOTIDE SEQUENCE</scope>
    <source>
        <strain evidence="14">AG</strain>
    </source>
</reference>
<evidence type="ECO:0000256" key="12">
    <source>
        <dbReference type="SAM" id="MobiDB-lite"/>
    </source>
</evidence>
<comment type="catalytic activity">
    <reaction evidence="10 11">
        <text>L-cysteinyl-[protein] + hexadecanoyl-CoA = S-hexadecanoyl-L-cysteinyl-[protein] + CoA</text>
        <dbReference type="Rhea" id="RHEA:36683"/>
        <dbReference type="Rhea" id="RHEA-COMP:10131"/>
        <dbReference type="Rhea" id="RHEA-COMP:11032"/>
        <dbReference type="ChEBI" id="CHEBI:29950"/>
        <dbReference type="ChEBI" id="CHEBI:57287"/>
        <dbReference type="ChEBI" id="CHEBI:57379"/>
        <dbReference type="ChEBI" id="CHEBI:74151"/>
        <dbReference type="EC" id="2.3.1.225"/>
    </reaction>
</comment>
<reference evidence="14" key="2">
    <citation type="journal article" date="2022" name="Proc. Natl. Acad. Sci. U.S.A.">
        <title>Diploid-dominant life cycles characterize the early evolution of Fungi.</title>
        <authorList>
            <person name="Amses K.R."/>
            <person name="Simmons D.R."/>
            <person name="Longcore J.E."/>
            <person name="Mondo S.J."/>
            <person name="Seto K."/>
            <person name="Jeronimo G.H."/>
            <person name="Bonds A.E."/>
            <person name="Quandt C.A."/>
            <person name="Davis W.J."/>
            <person name="Chang Y."/>
            <person name="Federici B.A."/>
            <person name="Kuo A."/>
            <person name="LaButti K."/>
            <person name="Pangilinan J."/>
            <person name="Andreopoulos W."/>
            <person name="Tritt A."/>
            <person name="Riley R."/>
            <person name="Hundley H."/>
            <person name="Johnson J."/>
            <person name="Lipzen A."/>
            <person name="Barry K."/>
            <person name="Lang B.F."/>
            <person name="Cuomo C.A."/>
            <person name="Buchler N.E."/>
            <person name="Grigoriev I.V."/>
            <person name="Spatafora J.W."/>
            <person name="Stajich J.E."/>
            <person name="James T.Y."/>
        </authorList>
    </citation>
    <scope>NUCLEOTIDE SEQUENCE</scope>
    <source>
        <strain evidence="14">AG</strain>
    </source>
</reference>
<keyword evidence="5 11" id="KW-0472">Membrane</keyword>
<evidence type="ECO:0000256" key="7">
    <source>
        <dbReference type="ARBA" id="ARBA00023288"/>
    </source>
</evidence>
<accession>A0AAD5HDH7</accession>
<dbReference type="Pfam" id="PF01529">
    <property type="entry name" value="DHHC"/>
    <property type="match status" value="1"/>
</dbReference>
<dbReference type="GeneID" id="75914913"/>